<reference evidence="1 2" key="1">
    <citation type="submission" date="2024-02" db="EMBL/GenBank/DDBJ databases">
        <authorList>
            <person name="Chen Y."/>
            <person name="Shah S."/>
            <person name="Dougan E. K."/>
            <person name="Thang M."/>
            <person name="Chan C."/>
        </authorList>
    </citation>
    <scope>NUCLEOTIDE SEQUENCE [LARGE SCALE GENOMIC DNA]</scope>
</reference>
<comment type="caution">
    <text evidence="1">The sequence shown here is derived from an EMBL/GenBank/DDBJ whole genome shotgun (WGS) entry which is preliminary data.</text>
</comment>
<dbReference type="Pfam" id="PF02475">
    <property type="entry name" value="TRM5-TYW2_MTfase"/>
    <property type="match status" value="1"/>
</dbReference>
<dbReference type="InterPro" id="IPR030382">
    <property type="entry name" value="MeTrfase_TRM5/TYW2"/>
</dbReference>
<name>A0ABP0KQ54_9DINO</name>
<dbReference type="Proteomes" id="UP001642464">
    <property type="component" value="Unassembled WGS sequence"/>
</dbReference>
<dbReference type="EMBL" id="CAXAMM010012224">
    <property type="protein sequence ID" value="CAK9028308.1"/>
    <property type="molecule type" value="Genomic_DNA"/>
</dbReference>
<proteinExistence type="predicted"/>
<sequence length="550" mass="61244">MAAIQGFEHRKRTFLSKCDKSSAGEIDEKAREICAELNGRPAFFTTSSCAGRAFIWRGDGVKSTECFSRWRVTHDLVEDARAYFDLATLDETVEGNDVSEQAPSFWTQALLRLASLCTWCQSSRPGWRGRKHQRQERAEVADKRLLESDAVYWLRFEPFILHVCCRDLVAAAALMAAARRVFKNVGLQGFDSSKLIVAIWGDEGLDMPLTNPDGWPLFQGEHVWLQSLVNSRHQRNWGKIDRFTAAVREMEEPVPSAELEPTGEAERELRHFDVVGDVAIVNVKPKEDLALLGNAILKQDRRVKVVCIKASLLASELRAPGEQLQIIAGRARSPLMTTHIEFGVRMIIDLDACFFSPRLAGERQRLCQAVQPGEKILVAFAGCGPEVLQLLAHTEASQIAVVELNGAAVKCLQRSLQMIRGEEGPEGRACLEVLEGDIRQVASHFPRGHFQRILAPRPKNPGDGDLEQGDGGVEFLQALVPLLADGGVCHWYDFAADWELPACKRTCNILNTECMTLGLSCKVLRVAAANRRTIAERQYRVVADFQVSKS</sequence>
<organism evidence="1 2">
    <name type="scientific">Durusdinium trenchii</name>
    <dbReference type="NCBI Taxonomy" id="1381693"/>
    <lineage>
        <taxon>Eukaryota</taxon>
        <taxon>Sar</taxon>
        <taxon>Alveolata</taxon>
        <taxon>Dinophyceae</taxon>
        <taxon>Suessiales</taxon>
        <taxon>Symbiodiniaceae</taxon>
        <taxon>Durusdinium</taxon>
    </lineage>
</organism>
<keyword evidence="2" id="KW-1185">Reference proteome</keyword>
<evidence type="ECO:0000313" key="1">
    <source>
        <dbReference type="EMBL" id="CAK9028308.1"/>
    </source>
</evidence>
<dbReference type="PANTHER" id="PTHR23245:SF25">
    <property type="entry name" value="TRNA WYBUTOSINE-SYNTHESIZING PROTEIN 2 HOMOLOG"/>
    <property type="match status" value="1"/>
</dbReference>
<dbReference type="Pfam" id="PF02676">
    <property type="entry name" value="TYW3"/>
    <property type="match status" value="1"/>
</dbReference>
<gene>
    <name evidence="1" type="ORF">SCF082_LOCUS18303</name>
</gene>
<dbReference type="SUPFAM" id="SSF111278">
    <property type="entry name" value="SSo0622-like"/>
    <property type="match status" value="1"/>
</dbReference>
<dbReference type="PROSITE" id="PS51684">
    <property type="entry name" value="SAM_MT_TRM5_TYW2"/>
    <property type="match status" value="1"/>
</dbReference>
<dbReference type="Gene3D" id="3.30.300.110">
    <property type="entry name" value="Met-10+ protein-like domains"/>
    <property type="match status" value="1"/>
</dbReference>
<dbReference type="Gene3D" id="3.30.1960.10">
    <property type="entry name" value="tRNA wybutosine-synthesizing-like"/>
    <property type="match status" value="1"/>
</dbReference>
<accession>A0ABP0KQ54</accession>
<evidence type="ECO:0000313" key="2">
    <source>
        <dbReference type="Proteomes" id="UP001642464"/>
    </source>
</evidence>
<dbReference type="SUPFAM" id="SSF53335">
    <property type="entry name" value="S-adenosyl-L-methionine-dependent methyltransferases"/>
    <property type="match status" value="1"/>
</dbReference>
<dbReference type="InterPro" id="IPR036602">
    <property type="entry name" value="tRNA_yW-synthesising-like_sf"/>
</dbReference>
<dbReference type="InterPro" id="IPR056743">
    <property type="entry name" value="TRM5-TYW2-like_MTfase"/>
</dbReference>
<protein>
    <submittedName>
        <fullName evidence="1">tRNA (Guanine(37)-N1)/4-demethylwyosine(37)-methyltransferase Taw22 (M1G-methyltransferase) (tRNA [GM37] methyltransferase) (tRNA(Phe):m1G/imG2 methyltransferase)</fullName>
    </submittedName>
</protein>
<dbReference type="InterPro" id="IPR029063">
    <property type="entry name" value="SAM-dependent_MTases_sf"/>
</dbReference>
<dbReference type="PANTHER" id="PTHR23245">
    <property type="entry name" value="TRNA METHYLTRANSFERASE"/>
    <property type="match status" value="1"/>
</dbReference>
<dbReference type="InterPro" id="IPR003827">
    <property type="entry name" value="tRNA_yW-synthesising"/>
</dbReference>
<dbReference type="Gene3D" id="3.40.50.150">
    <property type="entry name" value="Vaccinia Virus protein VP39"/>
    <property type="match status" value="1"/>
</dbReference>